<accession>A0A6G3XPS1</accession>
<organism evidence="2">
    <name type="scientific">Streptomyces sp. SID7499</name>
    <dbReference type="NCBI Taxonomy" id="2706086"/>
    <lineage>
        <taxon>Bacteria</taxon>
        <taxon>Bacillati</taxon>
        <taxon>Actinomycetota</taxon>
        <taxon>Actinomycetes</taxon>
        <taxon>Kitasatosporales</taxon>
        <taxon>Streptomycetaceae</taxon>
        <taxon>Streptomyces</taxon>
    </lineage>
</organism>
<evidence type="ECO:0000313" key="2">
    <source>
        <dbReference type="EMBL" id="NEE19687.1"/>
    </source>
</evidence>
<feature type="region of interest" description="Disordered" evidence="1">
    <location>
        <begin position="18"/>
        <end position="157"/>
    </location>
</feature>
<sequence>MLAAGGLALAAGALSLLRLTSGPGTDPGTVEAGPRPDPVTTATDDATQTAATFPAVPDASPSSPTALGALPPSPVTKGARPSPSATTGTPATVTAAGPTSTTIPDTPNAPAPAPTASGSGDAPRPAPTPPAPPSRTTPAPAPRPEEPRRPHDPDLCVPVIGLCVDAPVGSR</sequence>
<protein>
    <submittedName>
        <fullName evidence="2">Uncharacterized protein</fullName>
    </submittedName>
</protein>
<dbReference type="AlphaFoldDB" id="A0A6G3XPS1"/>
<gene>
    <name evidence="2" type="ORF">G3M58_76135</name>
</gene>
<feature type="compositionally biased region" description="Pro residues" evidence="1">
    <location>
        <begin position="124"/>
        <end position="142"/>
    </location>
</feature>
<reference evidence="2" key="1">
    <citation type="submission" date="2020-01" db="EMBL/GenBank/DDBJ databases">
        <title>Insect and environment-associated Actinomycetes.</title>
        <authorList>
            <person name="Currrie C."/>
            <person name="Chevrette M."/>
            <person name="Carlson C."/>
            <person name="Stubbendieck R."/>
            <person name="Wendt-Pienkowski E."/>
        </authorList>
    </citation>
    <scope>NUCLEOTIDE SEQUENCE</scope>
    <source>
        <strain evidence="2">SID7499</strain>
    </source>
</reference>
<evidence type="ECO:0000256" key="1">
    <source>
        <dbReference type="SAM" id="MobiDB-lite"/>
    </source>
</evidence>
<dbReference type="EMBL" id="JAAGMN010008162">
    <property type="protein sequence ID" value="NEE19687.1"/>
    <property type="molecule type" value="Genomic_DNA"/>
</dbReference>
<feature type="compositionally biased region" description="Low complexity" evidence="1">
    <location>
        <begin position="38"/>
        <end position="55"/>
    </location>
</feature>
<feature type="compositionally biased region" description="Low complexity" evidence="1">
    <location>
        <begin position="114"/>
        <end position="123"/>
    </location>
</feature>
<feature type="compositionally biased region" description="Low complexity" evidence="1">
    <location>
        <begin position="81"/>
        <end position="106"/>
    </location>
</feature>
<name>A0A6G3XPS1_9ACTN</name>
<comment type="caution">
    <text evidence="2">The sequence shown here is derived from an EMBL/GenBank/DDBJ whole genome shotgun (WGS) entry which is preliminary data.</text>
</comment>
<feature type="compositionally biased region" description="Basic and acidic residues" evidence="1">
    <location>
        <begin position="143"/>
        <end position="154"/>
    </location>
</feature>
<proteinExistence type="predicted"/>